<keyword evidence="2" id="KW-0408">Iron</keyword>
<dbReference type="EMBL" id="AP015029">
    <property type="protein sequence ID" value="BAW23182.1"/>
    <property type="molecule type" value="Genomic_DNA"/>
</dbReference>
<feature type="binding site" evidence="2">
    <location>
        <position position="61"/>
    </location>
    <ligand>
        <name>Fe cation</name>
        <dbReference type="ChEBI" id="CHEBI:24875"/>
    </ligand>
</feature>
<dbReference type="CDD" id="cd02909">
    <property type="entry name" value="cupin_pirin_N"/>
    <property type="match status" value="1"/>
</dbReference>
<dbReference type="SUPFAM" id="SSF51182">
    <property type="entry name" value="RmlC-like cupins"/>
    <property type="match status" value="1"/>
</dbReference>
<evidence type="ECO:0000313" key="6">
    <source>
        <dbReference type="EMBL" id="BAW23182.1"/>
    </source>
</evidence>
<dbReference type="InterPro" id="IPR003829">
    <property type="entry name" value="Pirin_N_dom"/>
</dbReference>
<protein>
    <submittedName>
        <fullName evidence="6 7">Pirin</fullName>
    </submittedName>
</protein>
<evidence type="ECO:0000313" key="7">
    <source>
        <dbReference type="EMBL" id="QOD00602.1"/>
    </source>
</evidence>
<name>A0A1L7NCM8_PSEPU</name>
<reference evidence="6 8" key="1">
    <citation type="submission" date="2015-11" db="EMBL/GenBank/DDBJ databases">
        <title>Complete genome sequencing of a biphenyl-degrading bacterium, Pseudomonas putida KF715 (=NBRC110667).</title>
        <authorList>
            <person name="Suenaga H."/>
            <person name="Fujihara N."/>
            <person name="Watanabe T."/>
            <person name="Hirose J."/>
            <person name="Kimura N."/>
            <person name="Yamazoe A."/>
            <person name="Hosoyama A."/>
            <person name="Shimodaira J."/>
            <person name="Furukawa K."/>
        </authorList>
    </citation>
    <scope>NUCLEOTIDE SEQUENCE [LARGE SCALE GENOMIC DNA]</scope>
    <source>
        <strain evidence="6 8">KF715</strain>
    </source>
</reference>
<evidence type="ECO:0000256" key="3">
    <source>
        <dbReference type="RuleBase" id="RU003457"/>
    </source>
</evidence>
<dbReference type="Pfam" id="PF05726">
    <property type="entry name" value="Pirin_C"/>
    <property type="match status" value="1"/>
</dbReference>
<dbReference type="AlphaFoldDB" id="A0A1L7NCM8"/>
<sequence>MKNILGIHRSPHAHWVGDGFPVRSLFTYDNLASRISPFLLLDYAGPHDFTPTTARRGVGQHPHRGFETVTIVYQGELEHRDSTGAGGLIGPGDVQWMTAANGIIHEEFHSPGFARSGGTLEMVQLWVNLPARDKRAAAGYQTLLASDIPVVALEGDAGSLRVIAGDYKGHPGPARTFTAMDVWDLRLNAGTALQLPVAVGRNAALVVLRGNVRINGERDAGPSSLVLLDRDGEDVTVQALEGTSVLVLSGEPIDEPIVGYGPFVMNSQAEIAESFDDFHAGRFGQMQDEREGAGH</sequence>
<dbReference type="PIRSF" id="PIRSF006232">
    <property type="entry name" value="Pirin"/>
    <property type="match status" value="1"/>
</dbReference>
<accession>A0A1L7NCM8</accession>
<feature type="domain" description="Pirin N-terminal" evidence="4">
    <location>
        <begin position="22"/>
        <end position="127"/>
    </location>
</feature>
<dbReference type="RefSeq" id="WP_060516393.1">
    <property type="nucleotide sequence ID" value="NZ_AP015029.1"/>
</dbReference>
<dbReference type="InterPro" id="IPR012093">
    <property type="entry name" value="Pirin"/>
</dbReference>
<dbReference type="InterPro" id="IPR014710">
    <property type="entry name" value="RmlC-like_jellyroll"/>
</dbReference>
<dbReference type="Pfam" id="PF02678">
    <property type="entry name" value="Pirin"/>
    <property type="match status" value="1"/>
</dbReference>
<dbReference type="EMBL" id="CP061723">
    <property type="protein sequence ID" value="QOD00602.1"/>
    <property type="molecule type" value="Genomic_DNA"/>
</dbReference>
<dbReference type="PANTHER" id="PTHR43594">
    <property type="entry name" value="QUERCETIN 2,3-DIOXYGENASE"/>
    <property type="match status" value="1"/>
</dbReference>
<dbReference type="Gene3D" id="2.60.120.10">
    <property type="entry name" value="Jelly Rolls"/>
    <property type="match status" value="2"/>
</dbReference>
<evidence type="ECO:0000259" key="4">
    <source>
        <dbReference type="Pfam" id="PF02678"/>
    </source>
</evidence>
<comment type="cofactor">
    <cofactor evidence="2">
        <name>Fe cation</name>
        <dbReference type="ChEBI" id="CHEBI:24875"/>
    </cofactor>
    <text evidence="2">Binds 1 Fe cation per subunit.</text>
</comment>
<feature type="binding site" evidence="2">
    <location>
        <position position="107"/>
    </location>
    <ligand>
        <name>Fe cation</name>
        <dbReference type="ChEBI" id="CHEBI:24875"/>
    </ligand>
</feature>
<organism evidence="6 8">
    <name type="scientific">Pseudomonas putida</name>
    <name type="common">Arthrobacter siderocapsulatus</name>
    <dbReference type="NCBI Taxonomy" id="303"/>
    <lineage>
        <taxon>Bacteria</taxon>
        <taxon>Pseudomonadati</taxon>
        <taxon>Pseudomonadota</taxon>
        <taxon>Gammaproteobacteria</taxon>
        <taxon>Pseudomonadales</taxon>
        <taxon>Pseudomonadaceae</taxon>
        <taxon>Pseudomonas</taxon>
    </lineage>
</organism>
<dbReference type="Proteomes" id="UP000516786">
    <property type="component" value="Chromosome"/>
</dbReference>
<evidence type="ECO:0000259" key="5">
    <source>
        <dbReference type="Pfam" id="PF05726"/>
    </source>
</evidence>
<dbReference type="InterPro" id="IPR008778">
    <property type="entry name" value="Pirin_C_dom"/>
</dbReference>
<feature type="domain" description="Pirin C-terminal" evidence="5">
    <location>
        <begin position="182"/>
        <end position="284"/>
    </location>
</feature>
<dbReference type="GO" id="GO:0046872">
    <property type="term" value="F:metal ion binding"/>
    <property type="evidence" value="ECO:0007669"/>
    <property type="project" value="UniProtKB-KW"/>
</dbReference>
<dbReference type="Proteomes" id="UP000218731">
    <property type="component" value="Chromosome 1"/>
</dbReference>
<dbReference type="PANTHER" id="PTHR43594:SF1">
    <property type="entry name" value="QUERCETIN 2,3-DIOXYGENASE PA2418-RELATED"/>
    <property type="match status" value="1"/>
</dbReference>
<evidence type="ECO:0000313" key="8">
    <source>
        <dbReference type="Proteomes" id="UP000218731"/>
    </source>
</evidence>
<comment type="similarity">
    <text evidence="1 3">Belongs to the pirin family.</text>
</comment>
<evidence type="ECO:0000256" key="2">
    <source>
        <dbReference type="PIRSR" id="PIRSR006232-1"/>
    </source>
</evidence>
<proteinExistence type="inferred from homology"/>
<keyword evidence="2" id="KW-0479">Metal-binding</keyword>
<feature type="binding site" evidence="2">
    <location>
        <position position="105"/>
    </location>
    <ligand>
        <name>Fe cation</name>
        <dbReference type="ChEBI" id="CHEBI:24875"/>
    </ligand>
</feature>
<dbReference type="InterPro" id="IPR053186">
    <property type="entry name" value="QDO-related"/>
</dbReference>
<evidence type="ECO:0000256" key="1">
    <source>
        <dbReference type="ARBA" id="ARBA00008416"/>
    </source>
</evidence>
<reference evidence="7 9" key="2">
    <citation type="submission" date="2020-09" db="EMBL/GenBank/DDBJ databases">
        <title>Co-existence of a novel multidrug-resistance efflux pump with carbapenem resistance gene blaVIM-2 in one megaplasmid in Pseudomonas putida.</title>
        <authorList>
            <person name="Peng K."/>
            <person name="Li R."/>
        </authorList>
    </citation>
    <scope>NUCLEOTIDE SEQUENCE [LARGE SCALE GENOMIC DNA]</scope>
    <source>
        <strain evidence="7 9">ZXPA-20</strain>
    </source>
</reference>
<dbReference type="CDD" id="cd02247">
    <property type="entry name" value="cupin_pirin_C"/>
    <property type="match status" value="1"/>
</dbReference>
<dbReference type="InterPro" id="IPR011051">
    <property type="entry name" value="RmlC_Cupin_sf"/>
</dbReference>
<feature type="binding site" evidence="2">
    <location>
        <position position="63"/>
    </location>
    <ligand>
        <name>Fe cation</name>
        <dbReference type="ChEBI" id="CHEBI:24875"/>
    </ligand>
</feature>
<gene>
    <name evidence="7" type="ORF">ID616_13310</name>
    <name evidence="6" type="ORF">KF715C_ch26090</name>
</gene>
<evidence type="ECO:0000313" key="9">
    <source>
        <dbReference type="Proteomes" id="UP000516786"/>
    </source>
</evidence>